<gene>
    <name evidence="3" type="ORF">R1sor_015759</name>
</gene>
<dbReference type="EMBL" id="JBJQOH010000004">
    <property type="protein sequence ID" value="KAL3689450.1"/>
    <property type="molecule type" value="Genomic_DNA"/>
</dbReference>
<evidence type="ECO:0000313" key="3">
    <source>
        <dbReference type="EMBL" id="KAL3689450.1"/>
    </source>
</evidence>
<dbReference type="InterPro" id="IPR032675">
    <property type="entry name" value="LRR_dom_sf"/>
</dbReference>
<feature type="compositionally biased region" description="Acidic residues" evidence="1">
    <location>
        <begin position="394"/>
        <end position="409"/>
    </location>
</feature>
<dbReference type="InterPro" id="IPR055312">
    <property type="entry name" value="FBL15-like"/>
</dbReference>
<organism evidence="3 4">
    <name type="scientific">Riccia sorocarpa</name>
    <dbReference type="NCBI Taxonomy" id="122646"/>
    <lineage>
        <taxon>Eukaryota</taxon>
        <taxon>Viridiplantae</taxon>
        <taxon>Streptophyta</taxon>
        <taxon>Embryophyta</taxon>
        <taxon>Marchantiophyta</taxon>
        <taxon>Marchantiopsida</taxon>
        <taxon>Marchantiidae</taxon>
        <taxon>Marchantiales</taxon>
        <taxon>Ricciaceae</taxon>
        <taxon>Riccia</taxon>
    </lineage>
</organism>
<feature type="compositionally biased region" description="Basic and acidic residues" evidence="1">
    <location>
        <begin position="318"/>
        <end position="327"/>
    </location>
</feature>
<dbReference type="PANTHER" id="PTHR34709">
    <property type="entry name" value="OS10G0396666 PROTEIN"/>
    <property type="match status" value="1"/>
</dbReference>
<feature type="compositionally biased region" description="Basic residues" evidence="1">
    <location>
        <begin position="333"/>
        <end position="348"/>
    </location>
</feature>
<dbReference type="CDD" id="cd22109">
    <property type="entry name" value="F-box_FBXO41"/>
    <property type="match status" value="1"/>
</dbReference>
<dbReference type="InterPro" id="IPR006553">
    <property type="entry name" value="Leu-rich_rpt_Cys-con_subtyp"/>
</dbReference>
<feature type="region of interest" description="Disordered" evidence="1">
    <location>
        <begin position="1"/>
        <end position="109"/>
    </location>
</feature>
<dbReference type="SUPFAM" id="SSF52047">
    <property type="entry name" value="RNI-like"/>
    <property type="match status" value="2"/>
</dbReference>
<dbReference type="Proteomes" id="UP001633002">
    <property type="component" value="Unassembled WGS sequence"/>
</dbReference>
<proteinExistence type="predicted"/>
<dbReference type="InterPro" id="IPR001810">
    <property type="entry name" value="F-box_dom"/>
</dbReference>
<accession>A0ABD3HH53</accession>
<dbReference type="SUPFAM" id="SSF81383">
    <property type="entry name" value="F-box domain"/>
    <property type="match status" value="1"/>
</dbReference>
<dbReference type="PANTHER" id="PTHR34709:SF57">
    <property type="entry name" value="F-BOX DOMAIN-CONTAINING PROTEIN"/>
    <property type="match status" value="1"/>
</dbReference>
<feature type="compositionally biased region" description="Low complexity" evidence="1">
    <location>
        <begin position="349"/>
        <end position="370"/>
    </location>
</feature>
<evidence type="ECO:0000313" key="4">
    <source>
        <dbReference type="Proteomes" id="UP001633002"/>
    </source>
</evidence>
<dbReference type="SUPFAM" id="SSF52058">
    <property type="entry name" value="L domain-like"/>
    <property type="match status" value="1"/>
</dbReference>
<comment type="caution">
    <text evidence="3">The sequence shown here is derived from an EMBL/GenBank/DDBJ whole genome shotgun (WGS) entry which is preliminary data.</text>
</comment>
<dbReference type="InterPro" id="IPR057207">
    <property type="entry name" value="FBXL15_LRR"/>
</dbReference>
<dbReference type="SMART" id="SM00367">
    <property type="entry name" value="LRR_CC"/>
    <property type="match status" value="15"/>
</dbReference>
<name>A0ABD3HH53_9MARC</name>
<evidence type="ECO:0000256" key="1">
    <source>
        <dbReference type="SAM" id="MobiDB-lite"/>
    </source>
</evidence>
<feature type="domain" description="F-box" evidence="2">
    <location>
        <begin position="422"/>
        <end position="468"/>
    </location>
</feature>
<evidence type="ECO:0000259" key="2">
    <source>
        <dbReference type="PROSITE" id="PS50181"/>
    </source>
</evidence>
<dbReference type="Gene3D" id="3.80.10.10">
    <property type="entry name" value="Ribonuclease Inhibitor"/>
    <property type="match status" value="4"/>
</dbReference>
<dbReference type="Pfam" id="PF25372">
    <property type="entry name" value="DUF7885"/>
    <property type="match status" value="1"/>
</dbReference>
<reference evidence="3 4" key="1">
    <citation type="submission" date="2024-09" db="EMBL/GenBank/DDBJ databases">
        <title>Chromosome-scale assembly of Riccia sorocarpa.</title>
        <authorList>
            <person name="Paukszto L."/>
        </authorList>
    </citation>
    <scope>NUCLEOTIDE SEQUENCE [LARGE SCALE GENOMIC DNA]</scope>
    <source>
        <strain evidence="3">LP-2024</strain>
        <tissue evidence="3">Aerial parts of the thallus</tissue>
    </source>
</reference>
<feature type="compositionally biased region" description="Basic and acidic residues" evidence="1">
    <location>
        <begin position="25"/>
        <end position="39"/>
    </location>
</feature>
<feature type="compositionally biased region" description="Basic and acidic residues" evidence="1">
    <location>
        <begin position="53"/>
        <end position="79"/>
    </location>
</feature>
<keyword evidence="4" id="KW-1185">Reference proteome</keyword>
<dbReference type="FunFam" id="3.80.10.10:FF:000357">
    <property type="entry name" value="F-box/LRR-repeat protein 15"/>
    <property type="match status" value="1"/>
</dbReference>
<feature type="compositionally biased region" description="Basic and acidic residues" evidence="1">
    <location>
        <begin position="1"/>
        <end position="14"/>
    </location>
</feature>
<feature type="region of interest" description="Disordered" evidence="1">
    <location>
        <begin position="309"/>
        <end position="420"/>
    </location>
</feature>
<sequence length="1301" mass="141229">MDADGSHDYWKERAISASESVSQEVDVHNLTGERTREADLPSAQSMRDKRRNFKDEEVARNDGRAEAGSSSEREHRDIPEPEAENLVISGEGCSYRRSGKNEQAISELRPRPVRLFGRELRPDPFSPDSMSQPSVAPHHHGHHNDIDSGWRLLAMDYGRNYADGRKRVDATNHLGDRGEPGDFTGARPVTLEELNFSRGQGSTGGPLVVHVGAAGLTPDGPLSEADASNPVVETSQGVVTADRLRESLSMAYTYLGPESLSAEDADMDFETRSPVDGPFRNAQRIPPFDAPPDASLEFESFQRAVVPTQKGAMFMKPSRTERKKLSGGDKINSKRAKFLPLSARRRHSSVPSRGSSPSSSSSSRPGSPHGWEQLGGQFRNQEGPLQPPSRDDGGEPMESDDAGGEDGDDGGQNNVPDEIDDGEVRMDLTDDLLHKVFSFLDDTALCQAAMVCRQWRSASAHEDFWKSLNFENRRVSHDQVGRLCVRYPKATQLNLRGAPCVDELLVREAIRSLRNLEVLTLGRGFLSDGFFYALAVECASLQNLSITDAVLGNGGAQEIQLRHDSLRRLQIQKCRVLRIAIRCPQLEYLCLKRTGTASAMLHCPRLITLDVSSCHKLSDAGVRAAATACPLLASLDISNCAYVSDETLREISIACNNLRTLDASYCPNISLEGVRMPMLIDLKLQGCEGIISSSMAALSSCSMLEVLSMDFCWLLTSVNLDLPRLRQISLSNNRKFVELTLRSPALVSLNLTNCPFLNRVDITSSSLQSLALRQQNGLSSMALQCPWLREVDLTECESLTNAVCDVFSDSGGCPRLSSLILDSCEGLTEVKLSSCSIQSLSLVGCRNIQSLSLACPVLQHLVLDGCDHLQQAAFSPVGLYSLNLGICPHLVKLEVEASQMTLLDLRGCGILSQAAIRCPSLSSLDASYCGQLGDDCLTATTYACPAIQSLVLASCPSVGPLGLSALKRLRNLTMLDLSYTFLIDLSPIFEACPRLQVLRLSACKYLPDNALDALHGGKVLPELRELDLSYGSLGHAAIERVMALCPHLSQVSLNGCAHVTDLLWACLASPPAADLTSRDLSYIDDTGMEDALSSDGVSFDQRQPMDITQYRDISSGDPALTGEFLLSDTYMNSLCGTPLEADSLGQDRGFGLPLPEQLEPIASMDAELGSVRALQSLSCVGCPHIKRVVLPPSAACSYLTSLNLSLSVNIREVILSCTNLTSLNLSNCSGLVVLELECPRLISLFLQACGIEARTLELAIQGCSQLETLDLRNCAKVSASSLAQMRAVCPGLKRLYNTVST</sequence>
<dbReference type="PROSITE" id="PS50181">
    <property type="entry name" value="FBOX"/>
    <property type="match status" value="1"/>
</dbReference>
<dbReference type="SMART" id="SM00256">
    <property type="entry name" value="FBOX"/>
    <property type="match status" value="1"/>
</dbReference>
<dbReference type="InterPro" id="IPR036047">
    <property type="entry name" value="F-box-like_dom_sf"/>
</dbReference>
<dbReference type="Pfam" id="PF12937">
    <property type="entry name" value="F-box-like"/>
    <property type="match status" value="1"/>
</dbReference>
<protein>
    <recommendedName>
        <fullName evidence="2">F-box domain-containing protein</fullName>
    </recommendedName>
</protein>